<dbReference type="Proteomes" id="UP001732700">
    <property type="component" value="Chromosome 2D"/>
</dbReference>
<dbReference type="EnsemblPlants" id="AVESA.00010b.r2.2DG0368590.1">
    <property type="protein sequence ID" value="AVESA.00010b.r2.2DG0368590.1.CDS.1"/>
    <property type="gene ID" value="AVESA.00010b.r2.2DG0368590"/>
</dbReference>
<reference evidence="1" key="2">
    <citation type="submission" date="2025-09" db="UniProtKB">
        <authorList>
            <consortium name="EnsemblPlants"/>
        </authorList>
    </citation>
    <scope>IDENTIFICATION</scope>
</reference>
<accession>A0ACD5V4U8</accession>
<organism evidence="1 2">
    <name type="scientific">Avena sativa</name>
    <name type="common">Oat</name>
    <dbReference type="NCBI Taxonomy" id="4498"/>
    <lineage>
        <taxon>Eukaryota</taxon>
        <taxon>Viridiplantae</taxon>
        <taxon>Streptophyta</taxon>
        <taxon>Embryophyta</taxon>
        <taxon>Tracheophyta</taxon>
        <taxon>Spermatophyta</taxon>
        <taxon>Magnoliopsida</taxon>
        <taxon>Liliopsida</taxon>
        <taxon>Poales</taxon>
        <taxon>Poaceae</taxon>
        <taxon>BOP clade</taxon>
        <taxon>Pooideae</taxon>
        <taxon>Poodae</taxon>
        <taxon>Poeae</taxon>
        <taxon>Poeae Chloroplast Group 1 (Aveneae type)</taxon>
        <taxon>Aveninae</taxon>
        <taxon>Avena</taxon>
    </lineage>
</organism>
<reference evidence="1" key="1">
    <citation type="submission" date="2021-05" db="EMBL/GenBank/DDBJ databases">
        <authorList>
            <person name="Scholz U."/>
            <person name="Mascher M."/>
            <person name="Fiebig A."/>
        </authorList>
    </citation>
    <scope>NUCLEOTIDE SEQUENCE [LARGE SCALE GENOMIC DNA]</scope>
</reference>
<evidence type="ECO:0000313" key="1">
    <source>
        <dbReference type="EnsemblPlants" id="AVESA.00010b.r2.2DG0368590.1.CDS.1"/>
    </source>
</evidence>
<protein>
    <submittedName>
        <fullName evidence="1">Uncharacterized protein</fullName>
    </submittedName>
</protein>
<keyword evidence="2" id="KW-1185">Reference proteome</keyword>
<sequence length="435" mass="44968">MAAAAAHRLLFLLAISLAAVASTRAHNITAILDGYSEYSLYNSYLSQTKVCDEINSRSTVTSLVLTNGAMSSLVSNLSLADVKNALRLLTLLDYYDPKKLHSLHGGSELTTTLYQTTGDASGDMGHVNITNLRGGKVGFASAQPGAKFQATYTKSVKEEPYNLSVLEVSDPITFPGLFSSPSAASTNLTALLEKAVCKRFAALIASSGVIKTYQAAMDKGLTLFAPNDDAFHAKGLPDLSKLTAADLVTLLEYHALPQYAPKASLKTMKGGIPTLASTGNGKYDLSVVAKGDDVSMDTGMDKSRVASTLLDDTPVAVHTVDSVLLPRELFGGAPSPAPAGESAADTPTSAPAPEVSSAPAPSPKHDKKKKKPKAKSHSPPAADSPDMAPADAPGPVGDGEPSDKDQDKNGATAVGMSLVAMVLASVAALVGASLL</sequence>
<proteinExistence type="predicted"/>
<evidence type="ECO:0000313" key="2">
    <source>
        <dbReference type="Proteomes" id="UP001732700"/>
    </source>
</evidence>
<name>A0ACD5V4U8_AVESA</name>